<comment type="caution">
    <text evidence="2">The sequence shown here is derived from an EMBL/GenBank/DDBJ whole genome shotgun (WGS) entry which is preliminary data.</text>
</comment>
<name>A0ABS8IMK4_9BURK</name>
<protein>
    <submittedName>
        <fullName evidence="2">Uncharacterized protein</fullName>
    </submittedName>
</protein>
<dbReference type="Proteomes" id="UP001198701">
    <property type="component" value="Unassembled WGS sequence"/>
</dbReference>
<reference evidence="2 3" key="1">
    <citation type="submission" date="2021-11" db="EMBL/GenBank/DDBJ databases">
        <authorList>
            <person name="Huq M.A."/>
        </authorList>
    </citation>
    <scope>NUCLEOTIDE SEQUENCE [LARGE SCALE GENOMIC DNA]</scope>
    <source>
        <strain evidence="2 3">MAHUQ-52</strain>
    </source>
</reference>
<gene>
    <name evidence="2" type="ORF">LMJ30_02280</name>
</gene>
<keyword evidence="3" id="KW-1185">Reference proteome</keyword>
<feature type="region of interest" description="Disordered" evidence="1">
    <location>
        <begin position="1"/>
        <end position="65"/>
    </location>
</feature>
<dbReference type="EMBL" id="JAJHPV010000004">
    <property type="protein sequence ID" value="MCC6069785.1"/>
    <property type="molecule type" value="Genomic_DNA"/>
</dbReference>
<feature type="compositionally biased region" description="Low complexity" evidence="1">
    <location>
        <begin position="56"/>
        <end position="65"/>
    </location>
</feature>
<accession>A0ABS8IMK4</accession>
<proteinExistence type="predicted"/>
<evidence type="ECO:0000313" key="2">
    <source>
        <dbReference type="EMBL" id="MCC6069785.1"/>
    </source>
</evidence>
<organism evidence="2 3">
    <name type="scientific">Massilia agrisoli</name>
    <dbReference type="NCBI Taxonomy" id="2892444"/>
    <lineage>
        <taxon>Bacteria</taxon>
        <taxon>Pseudomonadati</taxon>
        <taxon>Pseudomonadota</taxon>
        <taxon>Betaproteobacteria</taxon>
        <taxon>Burkholderiales</taxon>
        <taxon>Oxalobacteraceae</taxon>
        <taxon>Telluria group</taxon>
        <taxon>Massilia</taxon>
    </lineage>
</organism>
<evidence type="ECO:0000256" key="1">
    <source>
        <dbReference type="SAM" id="MobiDB-lite"/>
    </source>
</evidence>
<evidence type="ECO:0000313" key="3">
    <source>
        <dbReference type="Proteomes" id="UP001198701"/>
    </source>
</evidence>
<dbReference type="RefSeq" id="WP_229430717.1">
    <property type="nucleotide sequence ID" value="NZ_JAJHPV010000004.1"/>
</dbReference>
<sequence length="256" mass="26885">MKTQLLEDIGENHSVPIIPPKNVAPAPANGTPPPAAAPSQEADKWRAGPWRQRASAPLGEGAAPAYAAPEPSDPPIHTLDPDPLAECWAIANPDIEPAWYERWGRRAAAWSAALAALVLVAGGAAWMYKETKTDQALAVASAALDAPVPGYVTRAPLRTVEPIDVPASELALDTPGFEAEVPDFSPTPVAAKPARSRVRAVAKAPRRVAAPPPDPAAVRESKMAETLRQCRAAGYHAEQCIKRGCVATPFGIACKG</sequence>